<keyword evidence="3" id="KW-1185">Reference proteome</keyword>
<evidence type="ECO:0000313" key="2">
    <source>
        <dbReference type="EMBL" id="CAG6398300.1"/>
    </source>
</evidence>
<reference evidence="2" key="1">
    <citation type="submission" date="2021-05" db="EMBL/GenBank/DDBJ databases">
        <authorList>
            <person name="Arsene-Ploetze F."/>
        </authorList>
    </citation>
    <scope>NUCLEOTIDE SEQUENCE</scope>
    <source>
        <strain evidence="2">DSM 42138</strain>
    </source>
</reference>
<dbReference type="AlphaFoldDB" id="A0A9W4E374"/>
<sequence length="63" mass="6471">MVWTGLRQAIIAELAPARPPPSIQADPTGMDNPAPPAAGSDHNPSPTHGEALPVAHSWQGLTA</sequence>
<evidence type="ECO:0000256" key="1">
    <source>
        <dbReference type="SAM" id="MobiDB-lite"/>
    </source>
</evidence>
<comment type="caution">
    <text evidence="2">The sequence shown here is derived from an EMBL/GenBank/DDBJ whole genome shotgun (WGS) entry which is preliminary data.</text>
</comment>
<feature type="region of interest" description="Disordered" evidence="1">
    <location>
        <begin position="15"/>
        <end position="63"/>
    </location>
</feature>
<gene>
    <name evidence="2" type="ORF">SCOCK_690017</name>
</gene>
<dbReference type="EMBL" id="CAJSLV010000102">
    <property type="protein sequence ID" value="CAG6398300.1"/>
    <property type="molecule type" value="Genomic_DNA"/>
</dbReference>
<accession>A0A9W4E374</accession>
<protein>
    <submittedName>
        <fullName evidence="2">Uncharacterized protein</fullName>
    </submittedName>
</protein>
<organism evidence="2 3">
    <name type="scientific">Actinacidiphila cocklensis</name>
    <dbReference type="NCBI Taxonomy" id="887465"/>
    <lineage>
        <taxon>Bacteria</taxon>
        <taxon>Bacillati</taxon>
        <taxon>Actinomycetota</taxon>
        <taxon>Actinomycetes</taxon>
        <taxon>Kitasatosporales</taxon>
        <taxon>Streptomycetaceae</taxon>
        <taxon>Actinacidiphila</taxon>
    </lineage>
</organism>
<proteinExistence type="predicted"/>
<evidence type="ECO:0000313" key="3">
    <source>
        <dbReference type="Proteomes" id="UP001152519"/>
    </source>
</evidence>
<name>A0A9W4E374_9ACTN</name>
<dbReference type="Proteomes" id="UP001152519">
    <property type="component" value="Unassembled WGS sequence"/>
</dbReference>